<dbReference type="InterPro" id="IPR007060">
    <property type="entry name" value="FtsL/DivIC"/>
</dbReference>
<dbReference type="Proteomes" id="UP000236146">
    <property type="component" value="Unassembled WGS sequence"/>
</dbReference>
<reference evidence="3 4" key="1">
    <citation type="submission" date="2016-10" db="EMBL/GenBank/DDBJ databases">
        <authorList>
            <person name="Varghese N."/>
        </authorList>
    </citation>
    <scope>NUCLEOTIDE SEQUENCE [LARGE SCALE GENOMIC DNA]</scope>
    <source>
        <strain evidence="3 4">KA00225</strain>
    </source>
</reference>
<feature type="compositionally biased region" description="Basic and acidic residues" evidence="1">
    <location>
        <begin position="153"/>
        <end position="164"/>
    </location>
</feature>
<evidence type="ECO:0000256" key="2">
    <source>
        <dbReference type="SAM" id="Phobius"/>
    </source>
</evidence>
<dbReference type="EMBL" id="MNLH01000001">
    <property type="protein sequence ID" value="PNS43741.1"/>
    <property type="molecule type" value="Genomic_DNA"/>
</dbReference>
<proteinExistence type="predicted"/>
<dbReference type="Pfam" id="PF04977">
    <property type="entry name" value="DivIC"/>
    <property type="match status" value="1"/>
</dbReference>
<keyword evidence="2" id="KW-0812">Transmembrane</keyword>
<sequence length="173" mass="19375">MSARKRRMLVNANTNGDKKKSFKFFSGPIVFAIMLAVVILGSIELISTIRSYALSLAELHTLQNEEASLQTRKNTLLNNIDRWKDKAYVATRARDRLGFVFPGEQAVRVEHPEAVTGKATNNFAEGSYNSASHTTLPWYSNLSYALHKADKPENMVEHSSDKNADSNITRTNN</sequence>
<keyword evidence="2" id="KW-0472">Membrane</keyword>
<feature type="region of interest" description="Disordered" evidence="1">
    <location>
        <begin position="153"/>
        <end position="173"/>
    </location>
</feature>
<evidence type="ECO:0000313" key="3">
    <source>
        <dbReference type="EMBL" id="PNS43741.1"/>
    </source>
</evidence>
<dbReference type="AlphaFoldDB" id="A0A2K1SW44"/>
<feature type="transmembrane region" description="Helical" evidence="2">
    <location>
        <begin position="21"/>
        <end position="43"/>
    </location>
</feature>
<evidence type="ECO:0000313" key="4">
    <source>
        <dbReference type="Proteomes" id="UP000236146"/>
    </source>
</evidence>
<name>A0A2K1SW44_GARVA</name>
<comment type="caution">
    <text evidence="3">The sequence shown here is derived from an EMBL/GenBank/DDBJ whole genome shotgun (WGS) entry which is preliminary data.</text>
</comment>
<organism evidence="3 4">
    <name type="scientific">Gardnerella vaginalis</name>
    <dbReference type="NCBI Taxonomy" id="2702"/>
    <lineage>
        <taxon>Bacteria</taxon>
        <taxon>Bacillati</taxon>
        <taxon>Actinomycetota</taxon>
        <taxon>Actinomycetes</taxon>
        <taxon>Bifidobacteriales</taxon>
        <taxon>Bifidobacteriaceae</taxon>
        <taxon>Gardnerella</taxon>
    </lineage>
</organism>
<keyword evidence="2" id="KW-1133">Transmembrane helix</keyword>
<accession>A0A2K1SW44</accession>
<evidence type="ECO:0000256" key="1">
    <source>
        <dbReference type="SAM" id="MobiDB-lite"/>
    </source>
</evidence>
<dbReference type="OrthoDB" id="5187715at2"/>
<protein>
    <submittedName>
        <fullName evidence="3">Septum formation initiator</fullName>
    </submittedName>
</protein>
<gene>
    <name evidence="3" type="ORF">BFS05_00465</name>
</gene>
<dbReference type="RefSeq" id="WP_103084121.1">
    <property type="nucleotide sequence ID" value="NZ_JBLLPE010000001.1"/>
</dbReference>